<dbReference type="RefSeq" id="WP_264790737.1">
    <property type="nucleotide sequence ID" value="NZ_AP026867.1"/>
</dbReference>
<reference evidence="3" key="1">
    <citation type="submission" date="2022-09" db="EMBL/GenBank/DDBJ databases">
        <title>Aureispira anguillicida sp. nov., isolated from Leptocephalus of Japanese eel Anguilla japonica.</title>
        <authorList>
            <person name="Yuasa K."/>
            <person name="Mekata T."/>
            <person name="Ikunari K."/>
        </authorList>
    </citation>
    <scope>NUCLEOTIDE SEQUENCE</scope>
    <source>
        <strain evidence="3">EL160426</strain>
    </source>
</reference>
<keyword evidence="4" id="KW-1185">Reference proteome</keyword>
<dbReference type="EMBL" id="AP026867">
    <property type="protein sequence ID" value="BDS09333.1"/>
    <property type="molecule type" value="Genomic_DNA"/>
</dbReference>
<dbReference type="InterPro" id="IPR045497">
    <property type="entry name" value="DUF6438"/>
</dbReference>
<feature type="signal peptide" evidence="1">
    <location>
        <begin position="1"/>
        <end position="19"/>
    </location>
</feature>
<dbReference type="Proteomes" id="UP001060919">
    <property type="component" value="Chromosome"/>
</dbReference>
<dbReference type="AlphaFoldDB" id="A0A915VJT9"/>
<evidence type="ECO:0000256" key="1">
    <source>
        <dbReference type="SAM" id="SignalP"/>
    </source>
</evidence>
<name>A0A915VJT9_9BACT</name>
<dbReference type="Pfam" id="PF20033">
    <property type="entry name" value="DUF6438"/>
    <property type="match status" value="1"/>
</dbReference>
<accession>A0A915VJT9</accession>
<sequence>MQNLLFFLLFLFIGTASTAQQIDESLLVASLERTTCYGNCPYYEVKFYANGFATYHGKKNVEFMGQYQATIPKELLTKLLQKADLIGYHDLGNKYPVKGLGIIDFPVCITSLKTEQGQKIIYNRNDAPQRLVDYQKFFDELVEEIDWQKK</sequence>
<evidence type="ECO:0000313" key="3">
    <source>
        <dbReference type="EMBL" id="BDS09333.1"/>
    </source>
</evidence>
<keyword evidence="1" id="KW-0732">Signal</keyword>
<evidence type="ECO:0000313" key="4">
    <source>
        <dbReference type="Proteomes" id="UP001060919"/>
    </source>
</evidence>
<dbReference type="KEGG" id="aup:AsAng_0000300"/>
<evidence type="ECO:0000259" key="2">
    <source>
        <dbReference type="Pfam" id="PF20033"/>
    </source>
</evidence>
<protein>
    <submittedName>
        <fullName evidence="3">DUF6438 domain-containing protein</fullName>
    </submittedName>
</protein>
<feature type="domain" description="DUF6438" evidence="2">
    <location>
        <begin position="30"/>
        <end position="141"/>
    </location>
</feature>
<feature type="chain" id="PRO_5037494831" evidence="1">
    <location>
        <begin position="20"/>
        <end position="150"/>
    </location>
</feature>
<proteinExistence type="predicted"/>
<organism evidence="3 4">
    <name type="scientific">Aureispira anguillae</name>
    <dbReference type="NCBI Taxonomy" id="2864201"/>
    <lineage>
        <taxon>Bacteria</taxon>
        <taxon>Pseudomonadati</taxon>
        <taxon>Bacteroidota</taxon>
        <taxon>Saprospiria</taxon>
        <taxon>Saprospirales</taxon>
        <taxon>Saprospiraceae</taxon>
        <taxon>Aureispira</taxon>
    </lineage>
</organism>
<gene>
    <name evidence="3" type="ORF">AsAng_0000300</name>
</gene>